<accession>A0A285NH31</accession>
<keyword evidence="6 10" id="KW-0443">Lipid metabolism</keyword>
<dbReference type="PANTHER" id="PTHR30309">
    <property type="entry name" value="INNER MEMBRANE PROTEIN YGIH"/>
    <property type="match status" value="1"/>
</dbReference>
<dbReference type="NCBIfam" id="TIGR00023">
    <property type="entry name" value="glycerol-3-phosphate 1-O-acyltransferase PlsY"/>
    <property type="match status" value="1"/>
</dbReference>
<dbReference type="GO" id="GO:0005886">
    <property type="term" value="C:plasma membrane"/>
    <property type="evidence" value="ECO:0007669"/>
    <property type="project" value="UniProtKB-SubCell"/>
</dbReference>
<keyword evidence="5 10" id="KW-1133">Transmembrane helix</keyword>
<dbReference type="UniPathway" id="UPA00085"/>
<evidence type="ECO:0000256" key="1">
    <source>
        <dbReference type="ARBA" id="ARBA00022475"/>
    </source>
</evidence>
<keyword evidence="7 10" id="KW-0472">Membrane</keyword>
<dbReference type="GO" id="GO:0043772">
    <property type="term" value="F:acyl-phosphate glycerol-3-phosphate acyltransferase activity"/>
    <property type="evidence" value="ECO:0007669"/>
    <property type="project" value="UniProtKB-UniRule"/>
</dbReference>
<keyword evidence="3 10" id="KW-0808">Transferase</keyword>
<evidence type="ECO:0000313" key="13">
    <source>
        <dbReference type="Proteomes" id="UP000219439"/>
    </source>
</evidence>
<dbReference type="SMART" id="SM01207">
    <property type="entry name" value="G3P_acyltransf"/>
    <property type="match status" value="1"/>
</dbReference>
<dbReference type="Pfam" id="PF02660">
    <property type="entry name" value="G3P_acyltransf"/>
    <property type="match status" value="1"/>
</dbReference>
<feature type="transmembrane region" description="Helical" evidence="10">
    <location>
        <begin position="156"/>
        <end position="183"/>
    </location>
</feature>
<feature type="transmembrane region" description="Helical" evidence="10">
    <location>
        <begin position="119"/>
        <end position="144"/>
    </location>
</feature>
<comment type="subcellular location">
    <subcellularLocation>
        <location evidence="10">Cell membrane</location>
        <topology evidence="10">Multi-pass membrane protein</topology>
    </subcellularLocation>
</comment>
<dbReference type="HAMAP" id="MF_01043">
    <property type="entry name" value="PlsY"/>
    <property type="match status" value="1"/>
</dbReference>
<dbReference type="EC" id="2.3.1.275" evidence="10"/>
<comment type="similarity">
    <text evidence="10">Belongs to the PlsY family.</text>
</comment>
<dbReference type="GO" id="GO:0008654">
    <property type="term" value="P:phospholipid biosynthetic process"/>
    <property type="evidence" value="ECO:0007669"/>
    <property type="project" value="UniProtKB-UniRule"/>
</dbReference>
<feature type="transmembrane region" description="Helical" evidence="10">
    <location>
        <begin position="12"/>
        <end position="34"/>
    </location>
</feature>
<keyword evidence="8 10" id="KW-0594">Phospholipid biosynthesis</keyword>
<comment type="pathway">
    <text evidence="10">Lipid metabolism; phospholipid metabolism.</text>
</comment>
<gene>
    <name evidence="10" type="primary">plsY</name>
    <name evidence="12" type="ORF">SAMN06265368_1510</name>
</gene>
<keyword evidence="2 10" id="KW-0444">Lipid biosynthesis</keyword>
<evidence type="ECO:0000256" key="6">
    <source>
        <dbReference type="ARBA" id="ARBA00023098"/>
    </source>
</evidence>
<sequence>MPDPIHWGVALPYLFMALAFGYLLGSTPFGLVLTKFGGMGDVRKIGSGNIGATNVLRTGSKKLAALTLLGDMLKGTLAVLIAKEWGPDTALLAGMGAFLGHLFPFWLKFKGGKGVATYIGVVLGLYWPAFLLFALVWLACAYLTRYSSLSALIASALTPFALLGFGEWQLAELVAVLTALLWIKHKANIMRLLDGTESKIGQNDQPADDDDATDQAENLASDTSKQDGDSL</sequence>
<evidence type="ECO:0000256" key="2">
    <source>
        <dbReference type="ARBA" id="ARBA00022516"/>
    </source>
</evidence>
<dbReference type="EMBL" id="OBEL01000001">
    <property type="protein sequence ID" value="SNZ08213.1"/>
    <property type="molecule type" value="Genomic_DNA"/>
</dbReference>
<dbReference type="RefSeq" id="WP_097152668.1">
    <property type="nucleotide sequence ID" value="NZ_OBEL01000001.1"/>
</dbReference>
<comment type="function">
    <text evidence="10">Catalyzes the transfer of an acyl group from acyl-phosphate (acyl-PO(4)) to glycerol-3-phosphate (G3P) to form lysophosphatidic acid (LPA). This enzyme utilizes acyl-phosphate as fatty acyl donor, but not acyl-CoA or acyl-ACP.</text>
</comment>
<evidence type="ECO:0000256" key="5">
    <source>
        <dbReference type="ARBA" id="ARBA00022989"/>
    </source>
</evidence>
<name>A0A285NH31_9HYPH</name>
<evidence type="ECO:0000256" key="11">
    <source>
        <dbReference type="SAM" id="MobiDB-lite"/>
    </source>
</evidence>
<evidence type="ECO:0000256" key="10">
    <source>
        <dbReference type="HAMAP-Rule" id="MF_01043"/>
    </source>
</evidence>
<dbReference type="PANTHER" id="PTHR30309:SF0">
    <property type="entry name" value="GLYCEROL-3-PHOSPHATE ACYLTRANSFERASE-RELATED"/>
    <property type="match status" value="1"/>
</dbReference>
<comment type="subunit">
    <text evidence="10">Probably interacts with PlsX.</text>
</comment>
<feature type="region of interest" description="Disordered" evidence="11">
    <location>
        <begin position="199"/>
        <end position="231"/>
    </location>
</feature>
<dbReference type="AlphaFoldDB" id="A0A285NH31"/>
<keyword evidence="9 10" id="KW-1208">Phospholipid metabolism</keyword>
<evidence type="ECO:0000256" key="3">
    <source>
        <dbReference type="ARBA" id="ARBA00022679"/>
    </source>
</evidence>
<evidence type="ECO:0000256" key="7">
    <source>
        <dbReference type="ARBA" id="ARBA00023136"/>
    </source>
</evidence>
<keyword evidence="13" id="KW-1185">Reference proteome</keyword>
<evidence type="ECO:0000256" key="4">
    <source>
        <dbReference type="ARBA" id="ARBA00022692"/>
    </source>
</evidence>
<organism evidence="12 13">
    <name type="scientific">Cohaesibacter gelatinilyticus</name>
    <dbReference type="NCBI Taxonomy" id="372072"/>
    <lineage>
        <taxon>Bacteria</taxon>
        <taxon>Pseudomonadati</taxon>
        <taxon>Pseudomonadota</taxon>
        <taxon>Alphaproteobacteria</taxon>
        <taxon>Hyphomicrobiales</taxon>
        <taxon>Cohaesibacteraceae</taxon>
    </lineage>
</organism>
<comment type="catalytic activity">
    <reaction evidence="10">
        <text>an acyl phosphate + sn-glycerol 3-phosphate = a 1-acyl-sn-glycero-3-phosphate + phosphate</text>
        <dbReference type="Rhea" id="RHEA:34075"/>
        <dbReference type="ChEBI" id="CHEBI:43474"/>
        <dbReference type="ChEBI" id="CHEBI:57597"/>
        <dbReference type="ChEBI" id="CHEBI:57970"/>
        <dbReference type="ChEBI" id="CHEBI:59918"/>
        <dbReference type="EC" id="2.3.1.275"/>
    </reaction>
</comment>
<dbReference type="Proteomes" id="UP000219439">
    <property type="component" value="Unassembled WGS sequence"/>
</dbReference>
<dbReference type="InterPro" id="IPR003811">
    <property type="entry name" value="G3P_acylTferase_PlsY"/>
</dbReference>
<keyword evidence="1 10" id="KW-1003">Cell membrane</keyword>
<keyword evidence="4 10" id="KW-0812">Transmembrane</keyword>
<evidence type="ECO:0000313" key="12">
    <source>
        <dbReference type="EMBL" id="SNZ08213.1"/>
    </source>
</evidence>
<evidence type="ECO:0000256" key="8">
    <source>
        <dbReference type="ARBA" id="ARBA00023209"/>
    </source>
</evidence>
<feature type="transmembrane region" description="Helical" evidence="10">
    <location>
        <begin position="89"/>
        <end position="107"/>
    </location>
</feature>
<evidence type="ECO:0000256" key="9">
    <source>
        <dbReference type="ARBA" id="ARBA00023264"/>
    </source>
</evidence>
<protein>
    <recommendedName>
        <fullName evidence="10">Glycerol-3-phosphate acyltransferase</fullName>
    </recommendedName>
    <alternativeName>
        <fullName evidence="10">Acyl-PO4 G3P acyltransferase</fullName>
    </alternativeName>
    <alternativeName>
        <fullName evidence="10">Acyl-phosphate--glycerol-3-phosphate acyltransferase</fullName>
    </alternativeName>
    <alternativeName>
        <fullName evidence="10">G3P acyltransferase</fullName>
        <shortName evidence="10">GPAT</shortName>
        <ecNumber evidence="10">2.3.1.275</ecNumber>
    </alternativeName>
    <alternativeName>
        <fullName evidence="10">Lysophosphatidic acid synthase</fullName>
        <shortName evidence="10">LPA synthase</shortName>
    </alternativeName>
</protein>
<proteinExistence type="inferred from homology"/>
<dbReference type="OrthoDB" id="9777124at2"/>
<keyword evidence="12" id="KW-0012">Acyltransferase</keyword>
<reference evidence="12 13" key="1">
    <citation type="submission" date="2017-09" db="EMBL/GenBank/DDBJ databases">
        <authorList>
            <person name="Ehlers B."/>
            <person name="Leendertz F.H."/>
        </authorList>
    </citation>
    <scope>NUCLEOTIDE SEQUENCE [LARGE SCALE GENOMIC DNA]</scope>
    <source>
        <strain evidence="12 13">DSM 18289</strain>
    </source>
</reference>